<keyword evidence="7" id="KW-1185">Reference proteome</keyword>
<dbReference type="EMBL" id="AP026830">
    <property type="protein sequence ID" value="BDR91906.1"/>
    <property type="molecule type" value="Genomic_DNA"/>
</dbReference>
<accession>A0A830E4E4</accession>
<evidence type="ECO:0000313" key="7">
    <source>
        <dbReference type="Proteomes" id="UP001060771"/>
    </source>
</evidence>
<dbReference type="Gene3D" id="3.40.640.10">
    <property type="entry name" value="Type I PLP-dependent aspartate aminotransferase-like (Major domain)"/>
    <property type="match status" value="1"/>
</dbReference>
<reference evidence="7" key="3">
    <citation type="submission" date="2022-09" db="EMBL/GenBank/DDBJ databases">
        <title>Complete genome sequence of Vulcanisaeta souniana.</title>
        <authorList>
            <person name="Kato S."/>
            <person name="Itoh T."/>
            <person name="Ohkuma M."/>
        </authorList>
    </citation>
    <scope>NUCLEOTIDE SEQUENCE [LARGE SCALE GENOMIC DNA]</scope>
    <source>
        <strain evidence="7">JCM 11219</strain>
    </source>
</reference>
<sequence>MGKGTRSVRGSTRHVNDEAGSVIEPIYQTSLFDFREPEDRPSLHGVVPLKYSREDNPTVYAVESKMAELEHGVDALGTSSGMAAITTLMMSLLSKDSTVLMPLDVYGSTLVLMERLNRFGVRTVITDPGTNNVINSLRNSINVVFIESVSNPLLRVYDVPEIVKASHEAGATVVVDNTLATPIGLTPINHGVDFVIHSATKYLSGHNDVVAGFIVGNDDRIKGVWEWRRFLGTIMEPFTAFLLNRGLKTLHIRMRTHEENAKAVAEFLMNHPKVERVYYPCLNNHETHETAKKLLSNCGGIVSFEVRGGLKEAMAVYKHAKMIIPSVSFGGTESIITHPASTTHAHWSPEDRARAGIKDNLLRLSVGLEDPEDIINDLSQALNYA</sequence>
<dbReference type="PANTHER" id="PTHR11808:SF15">
    <property type="entry name" value="CYSTATHIONINE GAMMA-LYASE"/>
    <property type="match status" value="1"/>
</dbReference>
<name>A0A830E4E4_9CREN</name>
<evidence type="ECO:0000313" key="5">
    <source>
        <dbReference type="EMBL" id="GGI69467.1"/>
    </source>
</evidence>
<dbReference type="InterPro" id="IPR054542">
    <property type="entry name" value="Cys_met_metab_PP"/>
</dbReference>
<dbReference type="RefSeq" id="WP_229709673.1">
    <property type="nucleotide sequence ID" value="NZ_AP026830.1"/>
</dbReference>
<dbReference type="PROSITE" id="PS00868">
    <property type="entry name" value="CYS_MET_METAB_PP"/>
    <property type="match status" value="1"/>
</dbReference>
<keyword evidence="3" id="KW-0663">Pyridoxal phosphate</keyword>
<dbReference type="InterPro" id="IPR015422">
    <property type="entry name" value="PyrdxlP-dep_Trfase_small"/>
</dbReference>
<reference evidence="4" key="4">
    <citation type="journal article" date="2023" name="Microbiol. Resour. Announc.">
        <title>Complete Genome Sequence of Vulcanisaeta souniana Strain IC-059, a Hyperthermophilic Archaeon Isolated from Hot Spring Water in Japan.</title>
        <authorList>
            <person name="Kato S."/>
            <person name="Itoh T."/>
            <person name="Wu L."/>
            <person name="Ma J."/>
            <person name="Ohkuma M."/>
        </authorList>
    </citation>
    <scope>NUCLEOTIDE SEQUENCE</scope>
    <source>
        <strain evidence="4">JCM 11219</strain>
    </source>
</reference>
<dbReference type="GO" id="GO:0030170">
    <property type="term" value="F:pyridoxal phosphate binding"/>
    <property type="evidence" value="ECO:0007669"/>
    <property type="project" value="InterPro"/>
</dbReference>
<comment type="similarity">
    <text evidence="2">Belongs to the trans-sulfuration enzymes family.</text>
</comment>
<dbReference type="PANTHER" id="PTHR11808">
    <property type="entry name" value="TRANS-SULFURATION ENZYME FAMILY MEMBER"/>
    <property type="match status" value="1"/>
</dbReference>
<organism evidence="5 6">
    <name type="scientific">Vulcanisaeta souniana JCM 11219</name>
    <dbReference type="NCBI Taxonomy" id="1293586"/>
    <lineage>
        <taxon>Archaea</taxon>
        <taxon>Thermoproteota</taxon>
        <taxon>Thermoprotei</taxon>
        <taxon>Thermoproteales</taxon>
        <taxon>Thermoproteaceae</taxon>
        <taxon>Vulcanisaeta</taxon>
    </lineage>
</organism>
<evidence type="ECO:0000256" key="1">
    <source>
        <dbReference type="ARBA" id="ARBA00001933"/>
    </source>
</evidence>
<dbReference type="Proteomes" id="UP001060771">
    <property type="component" value="Chromosome"/>
</dbReference>
<dbReference type="GO" id="GO:0019343">
    <property type="term" value="P:cysteine biosynthetic process via cystathionine"/>
    <property type="evidence" value="ECO:0007669"/>
    <property type="project" value="TreeGrafter"/>
</dbReference>
<dbReference type="Pfam" id="PF01053">
    <property type="entry name" value="Cys_Met_Meta_PP"/>
    <property type="match status" value="1"/>
</dbReference>
<reference evidence="5" key="1">
    <citation type="journal article" date="2014" name="Int. J. Syst. Evol. Microbiol.">
        <title>Complete genome sequence of Corynebacterium casei LMG S-19264T (=DSM 44701T), isolated from a smear-ripened cheese.</title>
        <authorList>
            <consortium name="US DOE Joint Genome Institute (JGI-PGF)"/>
            <person name="Walter F."/>
            <person name="Albersmeier A."/>
            <person name="Kalinowski J."/>
            <person name="Ruckert C."/>
        </authorList>
    </citation>
    <scope>NUCLEOTIDE SEQUENCE</scope>
    <source>
        <strain evidence="5">JCM 11219</strain>
    </source>
</reference>
<dbReference type="CDD" id="cd00614">
    <property type="entry name" value="CGS_like"/>
    <property type="match status" value="1"/>
</dbReference>
<protein>
    <submittedName>
        <fullName evidence="5">Cystathionine gamma-synthase</fullName>
    </submittedName>
</protein>
<dbReference type="PIRSF" id="PIRSF001434">
    <property type="entry name" value="CGS"/>
    <property type="match status" value="1"/>
</dbReference>
<dbReference type="EMBL" id="BMNM01000001">
    <property type="protein sequence ID" value="GGI69467.1"/>
    <property type="molecule type" value="Genomic_DNA"/>
</dbReference>
<dbReference type="InterPro" id="IPR015421">
    <property type="entry name" value="PyrdxlP-dep_Trfase_major"/>
</dbReference>
<evidence type="ECO:0000313" key="6">
    <source>
        <dbReference type="Proteomes" id="UP000657075"/>
    </source>
</evidence>
<proteinExistence type="inferred from homology"/>
<dbReference type="GO" id="GO:0004123">
    <property type="term" value="F:cystathionine gamma-lyase activity"/>
    <property type="evidence" value="ECO:0007669"/>
    <property type="project" value="TreeGrafter"/>
</dbReference>
<dbReference type="Gene3D" id="3.90.1150.10">
    <property type="entry name" value="Aspartate Aminotransferase, domain 1"/>
    <property type="match status" value="1"/>
</dbReference>
<dbReference type="SUPFAM" id="SSF53383">
    <property type="entry name" value="PLP-dependent transferases"/>
    <property type="match status" value="1"/>
</dbReference>
<evidence type="ECO:0000256" key="2">
    <source>
        <dbReference type="ARBA" id="ARBA00009077"/>
    </source>
</evidence>
<dbReference type="AlphaFoldDB" id="A0A830E4E4"/>
<dbReference type="InterPro" id="IPR000277">
    <property type="entry name" value="Cys/Met-Metab_PyrdxlP-dep_enz"/>
</dbReference>
<evidence type="ECO:0000256" key="3">
    <source>
        <dbReference type="ARBA" id="ARBA00022898"/>
    </source>
</evidence>
<dbReference type="Proteomes" id="UP000657075">
    <property type="component" value="Unassembled WGS sequence"/>
</dbReference>
<reference evidence="5" key="2">
    <citation type="submission" date="2020-09" db="EMBL/GenBank/DDBJ databases">
        <authorList>
            <person name="Sun Q."/>
            <person name="Ohkuma M."/>
        </authorList>
    </citation>
    <scope>NUCLEOTIDE SEQUENCE</scope>
    <source>
        <strain evidence="5">JCM 11219</strain>
    </source>
</reference>
<dbReference type="GeneID" id="76206545"/>
<dbReference type="GO" id="GO:0005737">
    <property type="term" value="C:cytoplasm"/>
    <property type="evidence" value="ECO:0007669"/>
    <property type="project" value="TreeGrafter"/>
</dbReference>
<dbReference type="FunFam" id="3.90.1150.10:FF:000033">
    <property type="entry name" value="Cystathionine gamma-synthase"/>
    <property type="match status" value="1"/>
</dbReference>
<evidence type="ECO:0000313" key="4">
    <source>
        <dbReference type="EMBL" id="BDR91906.1"/>
    </source>
</evidence>
<dbReference type="GO" id="GO:0009086">
    <property type="term" value="P:methionine biosynthetic process"/>
    <property type="evidence" value="ECO:0007669"/>
    <property type="project" value="UniProtKB-ARBA"/>
</dbReference>
<dbReference type="FunFam" id="3.40.640.10:FF:000046">
    <property type="entry name" value="Cystathionine gamma-lyase"/>
    <property type="match status" value="1"/>
</dbReference>
<dbReference type="GO" id="GO:0019346">
    <property type="term" value="P:transsulfuration"/>
    <property type="evidence" value="ECO:0007669"/>
    <property type="project" value="InterPro"/>
</dbReference>
<comment type="cofactor">
    <cofactor evidence="1">
        <name>pyridoxal 5'-phosphate</name>
        <dbReference type="ChEBI" id="CHEBI:597326"/>
    </cofactor>
</comment>
<gene>
    <name evidence="5" type="ORF">GCM10007112_03050</name>
    <name evidence="4" type="ORF">Vsou_09990</name>
</gene>
<dbReference type="InterPro" id="IPR015424">
    <property type="entry name" value="PyrdxlP-dep_Trfase"/>
</dbReference>